<dbReference type="AlphaFoldDB" id="X0Z205"/>
<dbReference type="EMBL" id="BART01005247">
    <property type="protein sequence ID" value="GAG63200.1"/>
    <property type="molecule type" value="Genomic_DNA"/>
</dbReference>
<evidence type="ECO:0000313" key="1">
    <source>
        <dbReference type="EMBL" id="GAG63200.1"/>
    </source>
</evidence>
<name>X0Z205_9ZZZZ</name>
<protein>
    <recommendedName>
        <fullName evidence="2">Peptidase S24/S26A/S26B/S26C domain-containing protein</fullName>
    </recommendedName>
</protein>
<organism evidence="1">
    <name type="scientific">marine sediment metagenome</name>
    <dbReference type="NCBI Taxonomy" id="412755"/>
    <lineage>
        <taxon>unclassified sequences</taxon>
        <taxon>metagenomes</taxon>
        <taxon>ecological metagenomes</taxon>
    </lineage>
</organism>
<evidence type="ECO:0008006" key="2">
    <source>
        <dbReference type="Google" id="ProtNLM"/>
    </source>
</evidence>
<gene>
    <name evidence="1" type="ORF">S01H4_12387</name>
</gene>
<feature type="non-terminal residue" evidence="1">
    <location>
        <position position="1"/>
    </location>
</feature>
<dbReference type="CDD" id="cd06462">
    <property type="entry name" value="Peptidase_S24_S26"/>
    <property type="match status" value="1"/>
</dbReference>
<sequence>EVLINNDMITFKAISWCMFPVIWAGDILKIEPIEPKDARIGDIVLYKSVGRAYAHRLVKVCQEQGKLYIVTSGEKEYRDNRFTNSSGILADNILGRVIEIKRGKLSFRPDEVKLSLGNLMLGRLKLSLWTLIYKIKQHMAKVFIKLQGVKQYRCFFKRLIENKISFWAGTSLIKNMREVNNFHFYRSLDDFFKNFAGAKGSYNISARIGNRPVGNISLYLEEINNYKICTLSNFIVRIPYRGGGTGSQLLGKVLYLC</sequence>
<dbReference type="Gene3D" id="3.40.630.30">
    <property type="match status" value="1"/>
</dbReference>
<comment type="caution">
    <text evidence="1">The sequence shown here is derived from an EMBL/GenBank/DDBJ whole genome shotgun (WGS) entry which is preliminary data.</text>
</comment>
<reference evidence="1" key="1">
    <citation type="journal article" date="2014" name="Front. Microbiol.">
        <title>High frequency of phylogenetically diverse reductive dehalogenase-homologous genes in deep subseafloor sedimentary metagenomes.</title>
        <authorList>
            <person name="Kawai M."/>
            <person name="Futagami T."/>
            <person name="Toyoda A."/>
            <person name="Takaki Y."/>
            <person name="Nishi S."/>
            <person name="Hori S."/>
            <person name="Arai W."/>
            <person name="Tsubouchi T."/>
            <person name="Morono Y."/>
            <person name="Uchiyama I."/>
            <person name="Ito T."/>
            <person name="Fujiyama A."/>
            <person name="Inagaki F."/>
            <person name="Takami H."/>
        </authorList>
    </citation>
    <scope>NUCLEOTIDE SEQUENCE</scope>
    <source>
        <strain evidence="1">Expedition CK06-06</strain>
    </source>
</reference>
<accession>X0Z205</accession>
<dbReference type="SUPFAM" id="SSF55729">
    <property type="entry name" value="Acyl-CoA N-acyltransferases (Nat)"/>
    <property type="match status" value="1"/>
</dbReference>
<dbReference type="InterPro" id="IPR016181">
    <property type="entry name" value="Acyl_CoA_acyltransferase"/>
</dbReference>
<proteinExistence type="predicted"/>
<feature type="non-terminal residue" evidence="1">
    <location>
        <position position="257"/>
    </location>
</feature>